<keyword evidence="2" id="KW-1185">Reference proteome</keyword>
<reference evidence="1 2" key="1">
    <citation type="journal article" date="2018" name="Sci. Rep.">
        <title>Genomic signatures of local adaptation to the degree of environmental predictability in rotifers.</title>
        <authorList>
            <person name="Franch-Gras L."/>
            <person name="Hahn C."/>
            <person name="Garcia-Roger E.M."/>
            <person name="Carmona M.J."/>
            <person name="Serra M."/>
            <person name="Gomez A."/>
        </authorList>
    </citation>
    <scope>NUCLEOTIDE SEQUENCE [LARGE SCALE GENOMIC DNA]</scope>
    <source>
        <strain evidence="1">HYR1</strain>
    </source>
</reference>
<dbReference type="Proteomes" id="UP000276133">
    <property type="component" value="Unassembled WGS sequence"/>
</dbReference>
<comment type="caution">
    <text evidence="1">The sequence shown here is derived from an EMBL/GenBank/DDBJ whole genome shotgun (WGS) entry which is preliminary data.</text>
</comment>
<protein>
    <submittedName>
        <fullName evidence="1">Uncharacterized protein</fullName>
    </submittedName>
</protein>
<sequence length="315" mass="35700">ILFKADPIAFTLNHLEAQVQTPKTPSSFPYTVFFTKEIKDLLPNSKDVHIRIGVENFAIDLSTRESKIAKSLIKLDSNNLIKSITLDYVRRVDHSSNNRNLKLSVSKNDVEFAVIESTLNGCLDSVRSNPFEVPRQSLSSSLQIKVFENSAGVTSQLDFESSVQKKQHFINFDLKTDGLLRILIKVLSIEAKLYVNGPKIDAQFEIKKIGEVRSFGLKTKANSQIRQIRGGFKEFDVDYVKVLGGNVKVTSSGPVQYRFVNLKNFESSLNLPGNFRYELVFKNERKLQGKTFGVHDIRLNYAHLDAQQSERELKV</sequence>
<feature type="non-terminal residue" evidence="1">
    <location>
        <position position="315"/>
    </location>
</feature>
<proteinExistence type="predicted"/>
<feature type="non-terminal residue" evidence="1">
    <location>
        <position position="1"/>
    </location>
</feature>
<dbReference type="EMBL" id="REGN01010779">
    <property type="protein sequence ID" value="RMZ98429.1"/>
    <property type="molecule type" value="Genomic_DNA"/>
</dbReference>
<gene>
    <name evidence="1" type="ORF">BpHYR1_014526</name>
</gene>
<evidence type="ECO:0000313" key="2">
    <source>
        <dbReference type="Proteomes" id="UP000276133"/>
    </source>
</evidence>
<accession>A0A3M7PH94</accession>
<evidence type="ECO:0000313" key="1">
    <source>
        <dbReference type="EMBL" id="RMZ98429.1"/>
    </source>
</evidence>
<name>A0A3M7PH94_BRAPC</name>
<dbReference type="OrthoDB" id="10485288at2759"/>
<dbReference type="AlphaFoldDB" id="A0A3M7PH94"/>
<organism evidence="1 2">
    <name type="scientific">Brachionus plicatilis</name>
    <name type="common">Marine rotifer</name>
    <name type="synonym">Brachionus muelleri</name>
    <dbReference type="NCBI Taxonomy" id="10195"/>
    <lineage>
        <taxon>Eukaryota</taxon>
        <taxon>Metazoa</taxon>
        <taxon>Spiralia</taxon>
        <taxon>Gnathifera</taxon>
        <taxon>Rotifera</taxon>
        <taxon>Eurotatoria</taxon>
        <taxon>Monogononta</taxon>
        <taxon>Pseudotrocha</taxon>
        <taxon>Ploima</taxon>
        <taxon>Brachionidae</taxon>
        <taxon>Brachionus</taxon>
    </lineage>
</organism>